<dbReference type="EMBL" id="JBHUMK010000055">
    <property type="protein sequence ID" value="MFD2610262.1"/>
    <property type="molecule type" value="Genomic_DNA"/>
</dbReference>
<accession>A0ABW5P4P0</accession>
<feature type="compositionally biased region" description="Basic and acidic residues" evidence="1">
    <location>
        <begin position="1"/>
        <end position="11"/>
    </location>
</feature>
<protein>
    <submittedName>
        <fullName evidence="2">Uncharacterized protein</fullName>
    </submittedName>
</protein>
<proteinExistence type="predicted"/>
<feature type="region of interest" description="Disordered" evidence="1">
    <location>
        <begin position="1"/>
        <end position="111"/>
    </location>
</feature>
<dbReference type="Proteomes" id="UP001597475">
    <property type="component" value="Unassembled WGS sequence"/>
</dbReference>
<name>A0ABW5P4P0_9DEIO</name>
<evidence type="ECO:0000313" key="3">
    <source>
        <dbReference type="Proteomes" id="UP001597475"/>
    </source>
</evidence>
<sequence length="111" mass="11747">MTRQDDHERNLNAEPTGEVQDEGTTGELLNDKMVAEDVLHQDAKANQTNVNDQPGFDDGILGGRDFEDRQGEPNNDGDSDLEGDARGGDGTARSGGVDGGPARTTPLPGEK</sequence>
<organism evidence="2 3">
    <name type="scientific">Deinococcus taklimakanensis</name>
    <dbReference type="NCBI Taxonomy" id="536443"/>
    <lineage>
        <taxon>Bacteria</taxon>
        <taxon>Thermotogati</taxon>
        <taxon>Deinococcota</taxon>
        <taxon>Deinococci</taxon>
        <taxon>Deinococcales</taxon>
        <taxon>Deinococcaceae</taxon>
        <taxon>Deinococcus</taxon>
    </lineage>
</organism>
<evidence type="ECO:0000313" key="2">
    <source>
        <dbReference type="EMBL" id="MFD2610262.1"/>
    </source>
</evidence>
<feature type="compositionally biased region" description="Basic and acidic residues" evidence="1">
    <location>
        <begin position="29"/>
        <end position="43"/>
    </location>
</feature>
<dbReference type="RefSeq" id="WP_386846299.1">
    <property type="nucleotide sequence ID" value="NZ_JBHUMK010000055.1"/>
</dbReference>
<comment type="caution">
    <text evidence="2">The sequence shown here is derived from an EMBL/GenBank/DDBJ whole genome shotgun (WGS) entry which is preliminary data.</text>
</comment>
<keyword evidence="3" id="KW-1185">Reference proteome</keyword>
<reference evidence="3" key="1">
    <citation type="journal article" date="2019" name="Int. J. Syst. Evol. Microbiol.">
        <title>The Global Catalogue of Microorganisms (GCM) 10K type strain sequencing project: providing services to taxonomists for standard genome sequencing and annotation.</title>
        <authorList>
            <consortium name="The Broad Institute Genomics Platform"/>
            <consortium name="The Broad Institute Genome Sequencing Center for Infectious Disease"/>
            <person name="Wu L."/>
            <person name="Ma J."/>
        </authorList>
    </citation>
    <scope>NUCLEOTIDE SEQUENCE [LARGE SCALE GENOMIC DNA]</scope>
    <source>
        <strain evidence="3">KCTC 33842</strain>
    </source>
</reference>
<gene>
    <name evidence="2" type="ORF">ACFSR9_12565</name>
</gene>
<evidence type="ECO:0000256" key="1">
    <source>
        <dbReference type="SAM" id="MobiDB-lite"/>
    </source>
</evidence>